<keyword evidence="4" id="KW-1185">Reference proteome</keyword>
<evidence type="ECO:0000256" key="2">
    <source>
        <dbReference type="PROSITE-ProRule" id="PRU00708"/>
    </source>
</evidence>
<dbReference type="PANTHER" id="PTHR47926:SF471">
    <property type="entry name" value="DYW DOMAIN-CONTAINING PROTEIN"/>
    <property type="match status" value="1"/>
</dbReference>
<sequence>MIAHFNAFCCISSSSSKFVNAMINDHVRNGRLIDAWKMFDENPHCRNLTSWNSMLNGCIKNDQIRLACQLFNEMPERDVVSWNTLLAGFRRIGDSEQVVRRFVRMERIGVIPTEVTFTTVISAISNIGFEALVQQLHGRVILLAFNSNVFVATALIGGYGNLGDSIALRRVFDEMSVKNVASWNALISGYMKLGCMDEARLAFERMPERNIVSWTSLVHGYVCNKMPDEARCCFDKMPERNVFSWTVMISGYEKNGKFVEALELFLSMRESGVCPNQSTFSSALSACAGCSSLFIGKQVHVGILKSGLPLDVVLLSSLVDMYAKCGHVNAAIRAFEAMPEKNLVSWNSTICGYARHGIGVKALEQFERMKKHGIRPDYVTFVSLLSACGHGGLVEEGERYFSSMERDFGIKPRIEHYACMVDLYGRAGQLDKAEKLIREMPFEPDVVVLGALLAACGIHSDLEHGLVAAELMYKLEHDHPAIYSLLSKIYGDRGGWNEVIELRKVMKEMGAKKQKGSSWIQPSFCVS</sequence>
<dbReference type="FunFam" id="1.25.40.10:FF:000158">
    <property type="entry name" value="pentatricopeptide repeat-containing protein At2g33680"/>
    <property type="match status" value="1"/>
</dbReference>
<feature type="repeat" description="PPR" evidence="2">
    <location>
        <begin position="311"/>
        <end position="341"/>
    </location>
</feature>
<evidence type="ECO:0000256" key="1">
    <source>
        <dbReference type="ARBA" id="ARBA00022737"/>
    </source>
</evidence>
<dbReference type="Pfam" id="PF13041">
    <property type="entry name" value="PPR_2"/>
    <property type="match status" value="3"/>
</dbReference>
<dbReference type="GO" id="GO:0099402">
    <property type="term" value="P:plant organ development"/>
    <property type="evidence" value="ECO:0007669"/>
    <property type="project" value="UniProtKB-ARBA"/>
</dbReference>
<dbReference type="Proteomes" id="UP000283530">
    <property type="component" value="Unassembled WGS sequence"/>
</dbReference>
<dbReference type="STRING" id="337451.A0A3S3NVJ4"/>
<feature type="repeat" description="PPR" evidence="2">
    <location>
        <begin position="241"/>
        <end position="275"/>
    </location>
</feature>
<dbReference type="InterPro" id="IPR002885">
    <property type="entry name" value="PPR_rpt"/>
</dbReference>
<dbReference type="PROSITE" id="PS51375">
    <property type="entry name" value="PPR"/>
    <property type="match status" value="6"/>
</dbReference>
<dbReference type="PANTHER" id="PTHR47926">
    <property type="entry name" value="PENTATRICOPEPTIDE REPEAT-CONTAINING PROTEIN"/>
    <property type="match status" value="1"/>
</dbReference>
<dbReference type="EMBL" id="QPKB01000011">
    <property type="protein sequence ID" value="RWR95247.1"/>
    <property type="molecule type" value="Genomic_DNA"/>
</dbReference>
<dbReference type="InterPro" id="IPR046848">
    <property type="entry name" value="E_motif"/>
</dbReference>
<evidence type="ECO:0000313" key="4">
    <source>
        <dbReference type="Proteomes" id="UP000283530"/>
    </source>
</evidence>
<accession>A0A3S3NVJ4</accession>
<feature type="repeat" description="PPR" evidence="2">
    <location>
        <begin position="342"/>
        <end position="376"/>
    </location>
</feature>
<comment type="caution">
    <text evidence="3">The sequence shown here is derived from an EMBL/GenBank/DDBJ whole genome shotgun (WGS) entry which is preliminary data.</text>
</comment>
<dbReference type="GO" id="GO:0009451">
    <property type="term" value="P:RNA modification"/>
    <property type="evidence" value="ECO:0007669"/>
    <property type="project" value="InterPro"/>
</dbReference>
<feature type="repeat" description="PPR" evidence="2">
    <location>
        <begin position="179"/>
        <end position="213"/>
    </location>
</feature>
<proteinExistence type="predicted"/>
<feature type="repeat" description="PPR" evidence="2">
    <location>
        <begin position="377"/>
        <end position="412"/>
    </location>
</feature>
<protein>
    <submittedName>
        <fullName evidence="3">Pentatricopeptide repeat</fullName>
    </submittedName>
</protein>
<gene>
    <name evidence="3" type="ORF">CKAN_02458000</name>
</gene>
<dbReference type="InterPro" id="IPR011990">
    <property type="entry name" value="TPR-like_helical_dom_sf"/>
</dbReference>
<dbReference type="GO" id="GO:0003723">
    <property type="term" value="F:RNA binding"/>
    <property type="evidence" value="ECO:0007669"/>
    <property type="project" value="InterPro"/>
</dbReference>
<dbReference type="Pfam" id="PF20431">
    <property type="entry name" value="E_motif"/>
    <property type="match status" value="1"/>
</dbReference>
<organism evidence="3 4">
    <name type="scientific">Cinnamomum micranthum f. kanehirae</name>
    <dbReference type="NCBI Taxonomy" id="337451"/>
    <lineage>
        <taxon>Eukaryota</taxon>
        <taxon>Viridiplantae</taxon>
        <taxon>Streptophyta</taxon>
        <taxon>Embryophyta</taxon>
        <taxon>Tracheophyta</taxon>
        <taxon>Spermatophyta</taxon>
        <taxon>Magnoliopsida</taxon>
        <taxon>Magnoliidae</taxon>
        <taxon>Laurales</taxon>
        <taxon>Lauraceae</taxon>
        <taxon>Cinnamomum</taxon>
    </lineage>
</organism>
<dbReference type="Gene3D" id="1.25.40.10">
    <property type="entry name" value="Tetratricopeptide repeat domain"/>
    <property type="match status" value="5"/>
</dbReference>
<evidence type="ECO:0000313" key="3">
    <source>
        <dbReference type="EMBL" id="RWR95247.1"/>
    </source>
</evidence>
<dbReference type="Pfam" id="PF01535">
    <property type="entry name" value="PPR"/>
    <property type="match status" value="4"/>
</dbReference>
<keyword evidence="1" id="KW-0677">Repeat</keyword>
<dbReference type="InterPro" id="IPR046960">
    <property type="entry name" value="PPR_At4g14850-like_plant"/>
</dbReference>
<reference evidence="3 4" key="1">
    <citation type="journal article" date="2019" name="Nat. Plants">
        <title>Stout camphor tree genome fills gaps in understanding of flowering plant genome evolution.</title>
        <authorList>
            <person name="Chaw S.M."/>
            <person name="Liu Y.C."/>
            <person name="Wu Y.W."/>
            <person name="Wang H.Y."/>
            <person name="Lin C.I."/>
            <person name="Wu C.S."/>
            <person name="Ke H.M."/>
            <person name="Chang L.Y."/>
            <person name="Hsu C.Y."/>
            <person name="Yang H.T."/>
            <person name="Sudianto E."/>
            <person name="Hsu M.H."/>
            <person name="Wu K.P."/>
            <person name="Wang L.N."/>
            <person name="Leebens-Mack J.H."/>
            <person name="Tsai I.J."/>
        </authorList>
    </citation>
    <scope>NUCLEOTIDE SEQUENCE [LARGE SCALE GENOMIC DNA]</scope>
    <source>
        <strain evidence="4">cv. Chaw 1501</strain>
        <tissue evidence="3">Young leaves</tissue>
    </source>
</reference>
<dbReference type="AlphaFoldDB" id="A0A3S3NVJ4"/>
<dbReference type="NCBIfam" id="TIGR00756">
    <property type="entry name" value="PPR"/>
    <property type="match status" value="7"/>
</dbReference>
<feature type="repeat" description="PPR" evidence="2">
    <location>
        <begin position="47"/>
        <end position="81"/>
    </location>
</feature>
<dbReference type="OrthoDB" id="185373at2759"/>
<name>A0A3S3NVJ4_9MAGN</name>